<dbReference type="Proteomes" id="UP001139521">
    <property type="component" value="Unassembled WGS sequence"/>
</dbReference>
<organism evidence="3 4">
    <name type="scientific">Zunongwangia pacifica</name>
    <dbReference type="NCBI Taxonomy" id="2911062"/>
    <lineage>
        <taxon>Bacteria</taxon>
        <taxon>Pseudomonadati</taxon>
        <taxon>Bacteroidota</taxon>
        <taxon>Flavobacteriia</taxon>
        <taxon>Flavobacteriales</taxon>
        <taxon>Flavobacteriaceae</taxon>
        <taxon>Zunongwangia</taxon>
    </lineage>
</organism>
<dbReference type="SUPFAM" id="SSF50129">
    <property type="entry name" value="GroES-like"/>
    <property type="match status" value="1"/>
</dbReference>
<dbReference type="GO" id="GO:0016491">
    <property type="term" value="F:oxidoreductase activity"/>
    <property type="evidence" value="ECO:0007669"/>
    <property type="project" value="UniProtKB-KW"/>
</dbReference>
<dbReference type="InterPro" id="IPR036291">
    <property type="entry name" value="NAD(P)-bd_dom_sf"/>
</dbReference>
<evidence type="ECO:0000256" key="1">
    <source>
        <dbReference type="ARBA" id="ARBA00023002"/>
    </source>
</evidence>
<dbReference type="Gene3D" id="3.90.180.10">
    <property type="entry name" value="Medium-chain alcohol dehydrogenases, catalytic domain"/>
    <property type="match status" value="1"/>
</dbReference>
<comment type="caution">
    <text evidence="3">The sequence shown here is derived from an EMBL/GenBank/DDBJ whole genome shotgun (WGS) entry which is preliminary data.</text>
</comment>
<dbReference type="EMBL" id="JAKHSK010000015">
    <property type="protein sequence ID" value="MCL6219006.1"/>
    <property type="molecule type" value="Genomic_DNA"/>
</dbReference>
<evidence type="ECO:0000313" key="3">
    <source>
        <dbReference type="EMBL" id="MCL6219006.1"/>
    </source>
</evidence>
<dbReference type="Gene3D" id="3.40.50.720">
    <property type="entry name" value="NAD(P)-binding Rossmann-like Domain"/>
    <property type="match status" value="1"/>
</dbReference>
<dbReference type="SMART" id="SM00829">
    <property type="entry name" value="PKS_ER"/>
    <property type="match status" value="1"/>
</dbReference>
<gene>
    <name evidence="3" type="ORF">L1967_11915</name>
</gene>
<dbReference type="GO" id="GO:0008270">
    <property type="term" value="F:zinc ion binding"/>
    <property type="evidence" value="ECO:0007669"/>
    <property type="project" value="InterPro"/>
</dbReference>
<keyword evidence="4" id="KW-1185">Reference proteome</keyword>
<dbReference type="InterPro" id="IPR050700">
    <property type="entry name" value="YIM1/Zinc_Alcohol_DH_Fams"/>
</dbReference>
<dbReference type="InterPro" id="IPR002364">
    <property type="entry name" value="Quin_OxRdtase/zeta-crystal_CS"/>
</dbReference>
<evidence type="ECO:0000259" key="2">
    <source>
        <dbReference type="SMART" id="SM00829"/>
    </source>
</evidence>
<accession>A0A9X1ZS27</accession>
<dbReference type="InterPro" id="IPR011032">
    <property type="entry name" value="GroES-like_sf"/>
</dbReference>
<evidence type="ECO:0000313" key="4">
    <source>
        <dbReference type="Proteomes" id="UP001139521"/>
    </source>
</evidence>
<keyword evidence="1" id="KW-0560">Oxidoreductase</keyword>
<dbReference type="PANTHER" id="PTHR11695:SF294">
    <property type="entry name" value="RETICULON-4-INTERACTING PROTEIN 1, MITOCHONDRIAL"/>
    <property type="match status" value="1"/>
</dbReference>
<proteinExistence type="predicted"/>
<dbReference type="InterPro" id="IPR013154">
    <property type="entry name" value="ADH-like_N"/>
</dbReference>
<dbReference type="RefSeq" id="WP_249601849.1">
    <property type="nucleotide sequence ID" value="NZ_JAKHSK010000015.1"/>
</dbReference>
<dbReference type="PANTHER" id="PTHR11695">
    <property type="entry name" value="ALCOHOL DEHYDROGENASE RELATED"/>
    <property type="match status" value="1"/>
</dbReference>
<sequence>MRAIILSRNKNVNQLIYTELLLPQLKEGEILVQTKAIGINPIDLKTKNGKGIYPMLQEENPLILGWELSGVVTRSRSEKFDEGDEVFGLINFPGHGKTYAEYVACPASDLVKKPSNRSHFEAAATSLAALTAYQSLVHLGELKSGEKILIHAASGGVGHFAVQIAKHLGAYVVGTSSEKNREFVLSLGADKHLDYKTDALEKEHKDYDIVLDMVGGDTIDRSIPLIKKEGVLISIPSGKNDAVTDKANKNGIKGLKFTVQSDENDMKVIADYLQQGILKPHISKIVEFDAMEEAHAQIASGHTVGKVIVRL</sequence>
<dbReference type="InterPro" id="IPR020843">
    <property type="entry name" value="ER"/>
</dbReference>
<dbReference type="Pfam" id="PF08240">
    <property type="entry name" value="ADH_N"/>
    <property type="match status" value="1"/>
</dbReference>
<name>A0A9X1ZS27_9FLAO</name>
<feature type="domain" description="Enoyl reductase (ER)" evidence="2">
    <location>
        <begin position="10"/>
        <end position="309"/>
    </location>
</feature>
<dbReference type="PROSITE" id="PS01162">
    <property type="entry name" value="QOR_ZETA_CRYSTAL"/>
    <property type="match status" value="1"/>
</dbReference>
<dbReference type="AlphaFoldDB" id="A0A9X1ZS27"/>
<dbReference type="Pfam" id="PF13602">
    <property type="entry name" value="ADH_zinc_N_2"/>
    <property type="match status" value="1"/>
</dbReference>
<reference evidence="3" key="1">
    <citation type="submission" date="2022-01" db="EMBL/GenBank/DDBJ databases">
        <title>Genome sequencing of Zunongwangia sp. M21534 genome.</title>
        <authorList>
            <person name="Chen Y."/>
            <person name="Dong C."/>
            <person name="Shao Z."/>
        </authorList>
    </citation>
    <scope>NUCLEOTIDE SEQUENCE</scope>
    <source>
        <strain evidence="3">MCCC M21534</strain>
    </source>
</reference>
<dbReference type="SUPFAM" id="SSF51735">
    <property type="entry name" value="NAD(P)-binding Rossmann-fold domains"/>
    <property type="match status" value="1"/>
</dbReference>
<dbReference type="CDD" id="cd05289">
    <property type="entry name" value="MDR_like_2"/>
    <property type="match status" value="1"/>
</dbReference>
<protein>
    <submittedName>
        <fullName evidence="3">NADP-dependent oxidoreductase</fullName>
    </submittedName>
</protein>